<dbReference type="GO" id="GO:0042742">
    <property type="term" value="P:defense response to bacterium"/>
    <property type="evidence" value="ECO:0007669"/>
    <property type="project" value="InterPro"/>
</dbReference>
<dbReference type="KEGG" id="dzi:111294063"/>
<evidence type="ECO:0000256" key="2">
    <source>
        <dbReference type="SAM" id="SignalP"/>
    </source>
</evidence>
<dbReference type="PRINTS" id="PR00602">
    <property type="entry name" value="BARWIN"/>
</dbReference>
<feature type="domain" description="Barwin" evidence="3">
    <location>
        <begin position="21"/>
        <end position="143"/>
    </location>
</feature>
<dbReference type="GeneID" id="111294063"/>
<feature type="signal peptide" evidence="2">
    <location>
        <begin position="1"/>
        <end position="20"/>
    </location>
</feature>
<feature type="chain" id="PRO_5027820006" evidence="2">
    <location>
        <begin position="21"/>
        <end position="284"/>
    </location>
</feature>
<dbReference type="AlphaFoldDB" id="A0A6P5YRN9"/>
<name>A0A6P5YRN9_DURZI</name>
<dbReference type="GO" id="GO:0050832">
    <property type="term" value="P:defense response to fungus"/>
    <property type="evidence" value="ECO:0007669"/>
    <property type="project" value="InterPro"/>
</dbReference>
<sequence length="284" mass="30494">MKRISISIVLLACLVASAAAQSASGVTAYWTDYDVKTNNWDYKAAHVYCAAVDGDKPLEWRSKYGWTGYCASVGPHGEEACGLCLSVTNTETGEKETVRIVDRCGSGGLELDLETAFRPIDSSGNGEAQGHLVVDFEFVDCDAVPVPPPPAGPSESNVTAYWTDYNVKNNNWDYHAAKVSCAAVNGDKPLEWRSKYGWTGFCGNVGPQGKDACGLCLKVTNTATNAEEIVRIVDACGSGGLELDLETAFRPIDTDGKGYPQGHLTVDYEFVDCGDSSQVLVYSQ</sequence>
<dbReference type="PROSITE" id="PS51174">
    <property type="entry name" value="BARWIN_3"/>
    <property type="match status" value="2"/>
</dbReference>
<evidence type="ECO:0000313" key="4">
    <source>
        <dbReference type="Proteomes" id="UP000515121"/>
    </source>
</evidence>
<reference evidence="5" key="1">
    <citation type="submission" date="2025-08" db="UniProtKB">
        <authorList>
            <consortium name="RefSeq"/>
        </authorList>
    </citation>
    <scope>IDENTIFICATION</scope>
    <source>
        <tissue evidence="5">Fruit stalk</tissue>
    </source>
</reference>
<dbReference type="InterPro" id="IPR036908">
    <property type="entry name" value="RlpA-like_sf"/>
</dbReference>
<dbReference type="GO" id="GO:0004540">
    <property type="term" value="F:RNA nuclease activity"/>
    <property type="evidence" value="ECO:0007669"/>
    <property type="project" value="InterPro"/>
</dbReference>
<dbReference type="SUPFAM" id="SSF50685">
    <property type="entry name" value="Barwin-like endoglucanases"/>
    <property type="match status" value="2"/>
</dbReference>
<evidence type="ECO:0000259" key="3">
    <source>
        <dbReference type="PROSITE" id="PS51174"/>
    </source>
</evidence>
<dbReference type="PROSITE" id="PS00772">
    <property type="entry name" value="BARWIN_2"/>
    <property type="match status" value="1"/>
</dbReference>
<dbReference type="PANTHER" id="PTHR46351">
    <property type="entry name" value="WOUND-INDUCED PROTEIN WIN2"/>
    <property type="match status" value="1"/>
</dbReference>
<gene>
    <name evidence="5" type="primary">LOC111294063</name>
</gene>
<dbReference type="Gene3D" id="2.40.40.10">
    <property type="entry name" value="RlpA-like domain"/>
    <property type="match status" value="2"/>
</dbReference>
<feature type="domain" description="Barwin" evidence="3">
    <location>
        <begin position="153"/>
        <end position="275"/>
    </location>
</feature>
<keyword evidence="4" id="KW-1185">Reference proteome</keyword>
<proteinExistence type="predicted"/>
<dbReference type="PANTHER" id="PTHR46351:SF7">
    <property type="entry name" value="HEVEIN-LIKE PREPROPROTEIN"/>
    <property type="match status" value="1"/>
</dbReference>
<dbReference type="Proteomes" id="UP000515121">
    <property type="component" value="Unplaced"/>
</dbReference>
<evidence type="ECO:0000313" key="5">
    <source>
        <dbReference type="RefSeq" id="XP_022742967.1"/>
    </source>
</evidence>
<keyword evidence="1" id="KW-1015">Disulfide bond</keyword>
<evidence type="ECO:0000256" key="1">
    <source>
        <dbReference type="ARBA" id="ARBA00023157"/>
    </source>
</evidence>
<dbReference type="InterPro" id="IPR001153">
    <property type="entry name" value="Barwin_dom"/>
</dbReference>
<protein>
    <submittedName>
        <fullName evidence="5">Uncharacterized protein LOC111294063</fullName>
    </submittedName>
</protein>
<organism evidence="4 5">
    <name type="scientific">Durio zibethinus</name>
    <name type="common">Durian</name>
    <dbReference type="NCBI Taxonomy" id="66656"/>
    <lineage>
        <taxon>Eukaryota</taxon>
        <taxon>Viridiplantae</taxon>
        <taxon>Streptophyta</taxon>
        <taxon>Embryophyta</taxon>
        <taxon>Tracheophyta</taxon>
        <taxon>Spermatophyta</taxon>
        <taxon>Magnoliopsida</taxon>
        <taxon>eudicotyledons</taxon>
        <taxon>Gunneridae</taxon>
        <taxon>Pentapetalae</taxon>
        <taxon>rosids</taxon>
        <taxon>malvids</taxon>
        <taxon>Malvales</taxon>
        <taxon>Malvaceae</taxon>
        <taxon>Helicteroideae</taxon>
        <taxon>Durio</taxon>
    </lineage>
</organism>
<dbReference type="RefSeq" id="XP_022742967.1">
    <property type="nucleotide sequence ID" value="XM_022887232.1"/>
</dbReference>
<keyword evidence="2" id="KW-0732">Signal</keyword>
<dbReference type="OrthoDB" id="999893at2759"/>
<dbReference type="Pfam" id="PF00967">
    <property type="entry name" value="Barwin"/>
    <property type="match status" value="2"/>
</dbReference>
<accession>A0A6P5YRN9</accession>
<dbReference type="InterPro" id="IPR044301">
    <property type="entry name" value="PR4"/>
</dbReference>
<dbReference type="InterPro" id="IPR018226">
    <property type="entry name" value="Barwin_CS"/>
</dbReference>